<evidence type="ECO:0000256" key="3">
    <source>
        <dbReference type="ARBA" id="ARBA00022448"/>
    </source>
</evidence>
<dbReference type="PIRSF" id="PIRSF028784">
    <property type="entry name" value="MrpF"/>
    <property type="match status" value="1"/>
</dbReference>
<evidence type="ECO:0000256" key="2">
    <source>
        <dbReference type="ARBA" id="ARBA00009212"/>
    </source>
</evidence>
<dbReference type="GeneID" id="50019212"/>
<gene>
    <name evidence="10" type="primary">mnhF1</name>
    <name evidence="12" type="ORF">CTJ08_08230</name>
    <name evidence="10" type="ORF">H3963_07045</name>
    <name evidence="11" type="ORF">I3V53_06035</name>
</gene>
<keyword evidence="5 9" id="KW-0812">Transmembrane</keyword>
<feature type="transmembrane region" description="Helical" evidence="9">
    <location>
        <begin position="60"/>
        <end position="80"/>
    </location>
</feature>
<accession>A0A0N1EWE3</accession>
<feature type="transmembrane region" description="Helical" evidence="9">
    <location>
        <begin position="6"/>
        <end position="23"/>
    </location>
</feature>
<comment type="caution">
    <text evidence="10">The sequence shown here is derived from an EMBL/GenBank/DDBJ whole genome shotgun (WGS) entry which is preliminary data.</text>
</comment>
<name>A0A0N1EWE3_STAEP</name>
<comment type="subcellular location">
    <subcellularLocation>
        <location evidence="1 8">Cell membrane</location>
        <topology evidence="1 8">Multi-pass membrane protein</topology>
    </subcellularLocation>
</comment>
<reference evidence="11" key="3">
    <citation type="submission" date="2020-11" db="EMBL/GenBank/DDBJ databases">
        <title>Molecular epidemiology and genomic profiles of multidrug-resistant bacteria collected from clinical sources in South Africa.</title>
        <authorList>
            <person name="Asante J."/>
            <person name="Amoako D.G."/>
        </authorList>
    </citation>
    <scope>NUCLEOTIDE SEQUENCE</scope>
    <source>
        <strain evidence="11">C68</strain>
    </source>
</reference>
<keyword evidence="3 8" id="KW-0813">Transport</keyword>
<evidence type="ECO:0000256" key="5">
    <source>
        <dbReference type="ARBA" id="ARBA00022692"/>
    </source>
</evidence>
<evidence type="ECO:0000256" key="6">
    <source>
        <dbReference type="ARBA" id="ARBA00022989"/>
    </source>
</evidence>
<dbReference type="InterPro" id="IPR007208">
    <property type="entry name" value="MrpF/PhaF-like"/>
</dbReference>
<evidence type="ECO:0000256" key="9">
    <source>
        <dbReference type="SAM" id="Phobius"/>
    </source>
</evidence>
<protein>
    <submittedName>
        <fullName evidence="10">Na+/H+ antiporter Mnh1 subunit F</fullName>
    </submittedName>
    <submittedName>
        <fullName evidence="12">Na+/H+ antiporter subunit F</fullName>
    </submittedName>
</protein>
<dbReference type="GO" id="GO:0005886">
    <property type="term" value="C:plasma membrane"/>
    <property type="evidence" value="ECO:0007669"/>
    <property type="project" value="UniProtKB-SubCell"/>
</dbReference>
<keyword evidence="6 9" id="KW-1133">Transmembrane helix</keyword>
<dbReference type="Pfam" id="PF04066">
    <property type="entry name" value="MrpF_PhaF"/>
    <property type="match status" value="1"/>
</dbReference>
<evidence type="ECO:0000256" key="8">
    <source>
        <dbReference type="PIRNR" id="PIRNR028784"/>
    </source>
</evidence>
<comment type="similarity">
    <text evidence="2 8">Belongs to the CPA3 antiporters (TC 2.A.63) subunit F family.</text>
</comment>
<dbReference type="NCBIfam" id="NF009248">
    <property type="entry name" value="PRK12600.1"/>
    <property type="match status" value="1"/>
</dbReference>
<keyword evidence="4 8" id="KW-1003">Cell membrane</keyword>
<evidence type="ECO:0000313" key="10">
    <source>
        <dbReference type="EMBL" id="MBF2230181.1"/>
    </source>
</evidence>
<dbReference type="EMBL" id="JACGQI010000009">
    <property type="protein sequence ID" value="MBF2230181.1"/>
    <property type="molecule type" value="Genomic_DNA"/>
</dbReference>
<reference evidence="12 13" key="1">
    <citation type="submission" date="2017-10" db="EMBL/GenBank/DDBJ databases">
        <title>genome sequences of Staph epi in chlorhexidine trial.</title>
        <authorList>
            <person name="Greninger A.L."/>
            <person name="Addetia A."/>
            <person name="Qin X."/>
            <person name="Zerr D."/>
        </authorList>
    </citation>
    <scope>NUCLEOTIDE SEQUENCE [LARGE SCALE GENOMIC DNA]</scope>
    <source>
        <strain evidence="12 13">SCH-17</strain>
    </source>
</reference>
<evidence type="ECO:0000256" key="4">
    <source>
        <dbReference type="ARBA" id="ARBA00022475"/>
    </source>
</evidence>
<sequence length="97" mass="10669">MPFKIFIITALIIVVLSMLAMLIRVILGPSLADRVVALDAIGLQLMAVIALFSILLNIKYMLVVILMVGILAFLGTAVFSKFMDEGKVIKHDSNDRH</sequence>
<dbReference type="Proteomes" id="UP000622362">
    <property type="component" value="Unassembled WGS sequence"/>
</dbReference>
<dbReference type="EMBL" id="JADPYN010000009">
    <property type="protein sequence ID" value="MBF9303641.1"/>
    <property type="molecule type" value="Genomic_DNA"/>
</dbReference>
<dbReference type="EMBL" id="PEJG01000008">
    <property type="protein sequence ID" value="PIH10046.1"/>
    <property type="molecule type" value="Genomic_DNA"/>
</dbReference>
<dbReference type="Proteomes" id="UP000648077">
    <property type="component" value="Unassembled WGS sequence"/>
</dbReference>
<keyword evidence="8" id="KW-0050">Antiport</keyword>
<feature type="transmembrane region" description="Helical" evidence="9">
    <location>
        <begin position="35"/>
        <end position="54"/>
    </location>
</feature>
<proteinExistence type="inferred from homology"/>
<dbReference type="OrthoDB" id="9799958at2"/>
<keyword evidence="7 8" id="KW-0472">Membrane</keyword>
<dbReference type="OMA" id="MRGEIIE"/>
<evidence type="ECO:0000313" key="11">
    <source>
        <dbReference type="EMBL" id="MBF9303641.1"/>
    </source>
</evidence>
<dbReference type="AlphaFoldDB" id="A0A0N1EWE3"/>
<reference evidence="10" key="2">
    <citation type="submission" date="2020-08" db="EMBL/GenBank/DDBJ databases">
        <title>Changes in the skin microbiome associated with squamous cell carcinoma in transplant recipients.</title>
        <authorList>
            <person name="Zaugg J."/>
            <person name="Krueger A."/>
            <person name="Lachner N."/>
        </authorList>
    </citation>
    <scope>NUCLEOTIDE SEQUENCE</scope>
    <source>
        <strain evidence="10">R5988</strain>
    </source>
</reference>
<dbReference type="PANTHER" id="PTHR34702">
    <property type="entry name" value="NA(+)/H(+) ANTIPORTER SUBUNIT F1"/>
    <property type="match status" value="1"/>
</dbReference>
<dbReference type="Proteomes" id="UP000228502">
    <property type="component" value="Unassembled WGS sequence"/>
</dbReference>
<dbReference type="GO" id="GO:0015385">
    <property type="term" value="F:sodium:proton antiporter activity"/>
    <property type="evidence" value="ECO:0007669"/>
    <property type="project" value="TreeGrafter"/>
</dbReference>
<dbReference type="KEGG" id="seps:DP17_1934"/>
<evidence type="ECO:0000313" key="13">
    <source>
        <dbReference type="Proteomes" id="UP000228502"/>
    </source>
</evidence>
<evidence type="ECO:0000313" key="12">
    <source>
        <dbReference type="EMBL" id="PIH10046.1"/>
    </source>
</evidence>
<keyword evidence="8" id="KW-0406">Ion transport</keyword>
<organism evidence="10 14">
    <name type="scientific">Staphylococcus epidermidis</name>
    <dbReference type="NCBI Taxonomy" id="1282"/>
    <lineage>
        <taxon>Bacteria</taxon>
        <taxon>Bacillati</taxon>
        <taxon>Bacillota</taxon>
        <taxon>Bacilli</taxon>
        <taxon>Bacillales</taxon>
        <taxon>Staphylococcaceae</taxon>
        <taxon>Staphylococcus</taxon>
    </lineage>
</organism>
<dbReference type="PANTHER" id="PTHR34702:SF1">
    <property type="entry name" value="NA(+)_H(+) ANTIPORTER SUBUNIT F"/>
    <property type="match status" value="1"/>
</dbReference>
<evidence type="ECO:0000256" key="1">
    <source>
        <dbReference type="ARBA" id="ARBA00004651"/>
    </source>
</evidence>
<evidence type="ECO:0000256" key="7">
    <source>
        <dbReference type="ARBA" id="ARBA00023136"/>
    </source>
</evidence>
<dbReference type="RefSeq" id="WP_001831940.1">
    <property type="nucleotide sequence ID" value="NZ_AP019721.1"/>
</dbReference>
<evidence type="ECO:0000313" key="14">
    <source>
        <dbReference type="Proteomes" id="UP000648077"/>
    </source>
</evidence>
<dbReference type="SMR" id="A0A0N1EWE3"/>